<dbReference type="PROSITE" id="PS51257">
    <property type="entry name" value="PROKAR_LIPOPROTEIN"/>
    <property type="match status" value="1"/>
</dbReference>
<name>A0A1H8QUZ2_9EURY</name>
<feature type="compositionally biased region" description="Low complexity" evidence="1">
    <location>
        <begin position="30"/>
        <end position="46"/>
    </location>
</feature>
<protein>
    <submittedName>
        <fullName evidence="2">Uncharacterized protein</fullName>
    </submittedName>
</protein>
<gene>
    <name evidence="2" type="ORF">SAMN04487948_103310</name>
</gene>
<reference evidence="3" key="1">
    <citation type="submission" date="2016-10" db="EMBL/GenBank/DDBJ databases">
        <authorList>
            <person name="Varghese N."/>
            <person name="Submissions S."/>
        </authorList>
    </citation>
    <scope>NUCLEOTIDE SEQUENCE [LARGE SCALE GENOMIC DNA]</scope>
    <source>
        <strain evidence="3">CGMCC 1.10121</strain>
    </source>
</reference>
<organism evidence="2 3">
    <name type="scientific">Halogranum amylolyticum</name>
    <dbReference type="NCBI Taxonomy" id="660520"/>
    <lineage>
        <taxon>Archaea</taxon>
        <taxon>Methanobacteriati</taxon>
        <taxon>Methanobacteriota</taxon>
        <taxon>Stenosarchaea group</taxon>
        <taxon>Halobacteria</taxon>
        <taxon>Halobacteriales</taxon>
        <taxon>Haloferacaceae</taxon>
    </lineage>
</organism>
<proteinExistence type="predicted"/>
<feature type="region of interest" description="Disordered" evidence="1">
    <location>
        <begin position="13"/>
        <end position="65"/>
    </location>
</feature>
<evidence type="ECO:0000256" key="1">
    <source>
        <dbReference type="SAM" id="MobiDB-lite"/>
    </source>
</evidence>
<keyword evidence="3" id="KW-1185">Reference proteome</keyword>
<evidence type="ECO:0000313" key="2">
    <source>
        <dbReference type="EMBL" id="SEO57643.1"/>
    </source>
</evidence>
<dbReference type="AlphaFoldDB" id="A0A1H8QUZ2"/>
<evidence type="ECO:0000313" key="3">
    <source>
        <dbReference type="Proteomes" id="UP000199126"/>
    </source>
</evidence>
<dbReference type="RefSeq" id="WP_089822587.1">
    <property type="nucleotide sequence ID" value="NZ_FODV01000003.1"/>
</dbReference>
<accession>A0A1H8QUZ2</accession>
<dbReference type="EMBL" id="FODV01000003">
    <property type="protein sequence ID" value="SEO57643.1"/>
    <property type="molecule type" value="Genomic_DNA"/>
</dbReference>
<dbReference type="OrthoDB" id="307372at2157"/>
<dbReference type="InterPro" id="IPR047676">
    <property type="entry name" value="FxLYD_dom"/>
</dbReference>
<dbReference type="NCBIfam" id="NF038353">
    <property type="entry name" value="FxLYD_dom"/>
    <property type="match status" value="1"/>
</dbReference>
<sequence length="171" mass="17617">MFLKSAGATMLGVSTAGCAGNGSEGDDGTTEATTTTTESTGTTDGANSSTAESGDVEGTVGSESDADLEITEHTFFQEGSTEGVRGTVTNVSDKTFSLVVVHVNPESEDGDTLGRFETDSSESTDTLEPDATWEFEVVFDGDLEFTQYTIWATGQTEGTAENASTTGDSSA</sequence>
<feature type="region of interest" description="Disordered" evidence="1">
    <location>
        <begin position="106"/>
        <end position="126"/>
    </location>
</feature>
<dbReference type="Proteomes" id="UP000199126">
    <property type="component" value="Unassembled WGS sequence"/>
</dbReference>